<gene>
    <name evidence="1" type="ORF">V6984_08775</name>
</gene>
<protein>
    <recommendedName>
        <fullName evidence="3">Ig-like domain-containing protein</fullName>
    </recommendedName>
</protein>
<accession>A0ABZ3F004</accession>
<keyword evidence="2" id="KW-1185">Reference proteome</keyword>
<organism evidence="1 2">
    <name type="scientific">Kineothrix sedimenti</name>
    <dbReference type="NCBI Taxonomy" id="3123317"/>
    <lineage>
        <taxon>Bacteria</taxon>
        <taxon>Bacillati</taxon>
        <taxon>Bacillota</taxon>
        <taxon>Clostridia</taxon>
        <taxon>Lachnospirales</taxon>
        <taxon>Lachnospiraceae</taxon>
        <taxon>Kineothrix</taxon>
    </lineage>
</organism>
<dbReference type="Proteomes" id="UP001451571">
    <property type="component" value="Chromosome"/>
</dbReference>
<reference evidence="1 2" key="1">
    <citation type="submission" date="2024-02" db="EMBL/GenBank/DDBJ databases">
        <title>Bacterial strain from lacustrine sediment.</title>
        <authorList>
            <person name="Petit C."/>
            <person name="Fadhlaoui K."/>
        </authorList>
    </citation>
    <scope>NUCLEOTIDE SEQUENCE [LARGE SCALE GENOMIC DNA]</scope>
    <source>
        <strain evidence="1 2">IPX-CK</strain>
    </source>
</reference>
<evidence type="ECO:0008006" key="3">
    <source>
        <dbReference type="Google" id="ProtNLM"/>
    </source>
</evidence>
<dbReference type="RefSeq" id="WP_342759407.1">
    <property type="nucleotide sequence ID" value="NZ_CP146256.1"/>
</dbReference>
<proteinExistence type="predicted"/>
<sequence length="347" mass="38986">MKSWYLTTPSPNIVSGYESDTITEYAQSNFTDVLETTFSDKVTIYNSDLSEFSIINCVVQGNISDTKEKSTERTILFPIGTSVAGKYVFFEGAYWLLIGYPGNNKSYEKITASLCNFKLRWQNHDGVIIERLSHSEVFSRGSSGVSENETIAIGDDQYRLILPIDEEVKLLKRDMRFPIDFDEAETPDVYRLTNRKVVSGNYQDSNKGGTIIFTMSYDAFNKTTDKLITLDNGKEVWICDYFSPSPTPPDETTDLSVSISGNTNLKIGYERMYTVSFKDLDGSVVDDVEFEWNITSDFSDKINQTADGNKIKLKVEDDSLIGESFLVSIIVSGVVISELTINIVEGF</sequence>
<name>A0ABZ3F004_9FIRM</name>
<dbReference type="EMBL" id="CP146256">
    <property type="protein sequence ID" value="XAH75831.1"/>
    <property type="molecule type" value="Genomic_DNA"/>
</dbReference>
<evidence type="ECO:0000313" key="1">
    <source>
        <dbReference type="EMBL" id="XAH75831.1"/>
    </source>
</evidence>
<evidence type="ECO:0000313" key="2">
    <source>
        <dbReference type="Proteomes" id="UP001451571"/>
    </source>
</evidence>